<sequence>MQARYDLFNKLCRLKSEMEVLIKNVVSYKNSKGFNPKMNQLVSEFDIALKQVPKTIAFRQDQKPIALQEFLTNFQKKVNHRKENLLNRYIREIEQIKAQFNKISKQSTAKSIEFIEDTQHYEQRFKRQLNIRKNMNKESIESLKKHQKERVNSKEIEEQYNQIRIEEENRIIQRRKNELETLQLQIDHLKQELNEALVSDNDNLIEKRKESNIQKIEILKNQKNDEIELIKKQINDTQSNIQSVTDRISSLKQSQLDMKNNFQSIINQISSQSKTKTDLRINQIKEEIKIIESQISSLQNKMQSPIVPLNKESFDLELKKELNEREEKLKNEEKKKRIEWEEQILSKINQHHSILKEIYQIESQTEILNEKVEAENKNRTENSRKENQKEIDEINDELLKMRKNYLNLAKSQNKGELIHLQTELTDINLKMYQIEKEKNDFESNKSFQKLKNKEDLKDEFVDDEFYSIFESFTQKEINNNNKIQLIIEKLNGQLNELQQASNDYIDSFNQLLIEKVEQNCFELKVAIELKEKEIYLNQITQDNEELFKVENESNNLFLSVDSLFNIIDEFDLKIDENEEVDRTEKDRLKKLLTELKEKQKIGLNKLHSIVNELNQQRNDFSLSLNDEFKSEIIEKVKNEDETILNLQMKKIDLLKKAENEINEVKQNCSKENEDDLNVLSFLKRKELEDYYSSIIEIVKENNQIKEDLMKQKIKMAKREMMNEEKEEEVIYWLKKEIFDLEKQIREIESSQSHHMSRKAPLPPLKDV</sequence>
<feature type="coiled-coil region" evidence="1">
    <location>
        <begin position="281"/>
        <end position="343"/>
    </location>
</feature>
<feature type="coiled-coil region" evidence="1">
    <location>
        <begin position="480"/>
        <end position="533"/>
    </location>
</feature>
<proteinExistence type="predicted"/>
<feature type="coiled-coil region" evidence="1">
    <location>
        <begin position="165"/>
        <end position="254"/>
    </location>
</feature>
<gene>
    <name evidence="3" type="ORF">M9Y10_038697</name>
</gene>
<evidence type="ECO:0000256" key="2">
    <source>
        <dbReference type="SAM" id="MobiDB-lite"/>
    </source>
</evidence>
<feature type="region of interest" description="Disordered" evidence="2">
    <location>
        <begin position="748"/>
        <end position="767"/>
    </location>
</feature>
<reference evidence="3 4" key="1">
    <citation type="submission" date="2024-04" db="EMBL/GenBank/DDBJ databases">
        <title>Tritrichomonas musculus Genome.</title>
        <authorList>
            <person name="Alves-Ferreira E."/>
            <person name="Grigg M."/>
            <person name="Lorenzi H."/>
            <person name="Galac M."/>
        </authorList>
    </citation>
    <scope>NUCLEOTIDE SEQUENCE [LARGE SCALE GENOMIC DNA]</scope>
    <source>
        <strain evidence="3 4">EAF2021</strain>
    </source>
</reference>
<organism evidence="3 4">
    <name type="scientific">Tritrichomonas musculus</name>
    <dbReference type="NCBI Taxonomy" id="1915356"/>
    <lineage>
        <taxon>Eukaryota</taxon>
        <taxon>Metamonada</taxon>
        <taxon>Parabasalia</taxon>
        <taxon>Tritrichomonadida</taxon>
        <taxon>Tritrichomonadidae</taxon>
        <taxon>Tritrichomonas</taxon>
    </lineage>
</organism>
<feature type="coiled-coil region" evidence="1">
    <location>
        <begin position="647"/>
        <end position="674"/>
    </location>
</feature>
<keyword evidence="4" id="KW-1185">Reference proteome</keyword>
<name>A0ABR2K975_9EUKA</name>
<keyword evidence="1" id="KW-0175">Coiled coil</keyword>
<feature type="coiled-coil region" evidence="1">
    <location>
        <begin position="79"/>
        <end position="106"/>
    </location>
</feature>
<protein>
    <submittedName>
        <fullName evidence="3">Uncharacterized protein</fullName>
    </submittedName>
</protein>
<comment type="caution">
    <text evidence="3">The sequence shown here is derived from an EMBL/GenBank/DDBJ whole genome shotgun (WGS) entry which is preliminary data.</text>
</comment>
<accession>A0ABR2K975</accession>
<dbReference type="EMBL" id="JAPFFF010000006">
    <property type="protein sequence ID" value="KAK8887644.1"/>
    <property type="molecule type" value="Genomic_DNA"/>
</dbReference>
<evidence type="ECO:0000256" key="1">
    <source>
        <dbReference type="SAM" id="Coils"/>
    </source>
</evidence>
<evidence type="ECO:0000313" key="3">
    <source>
        <dbReference type="EMBL" id="KAK8887644.1"/>
    </source>
</evidence>
<dbReference type="Proteomes" id="UP001470230">
    <property type="component" value="Unassembled WGS sequence"/>
</dbReference>
<evidence type="ECO:0000313" key="4">
    <source>
        <dbReference type="Proteomes" id="UP001470230"/>
    </source>
</evidence>
<feature type="coiled-coil region" evidence="1">
    <location>
        <begin position="377"/>
        <end position="404"/>
    </location>
</feature>